<keyword evidence="2" id="KW-0677">Repeat</keyword>
<dbReference type="SUPFAM" id="SSF46689">
    <property type="entry name" value="Homeodomain-like"/>
    <property type="match status" value="1"/>
</dbReference>
<organism evidence="10 11">
    <name type="scientific">Oryza rufipogon</name>
    <name type="common">Brownbeard rice</name>
    <name type="synonym">Asian wild rice</name>
    <dbReference type="NCBI Taxonomy" id="4529"/>
    <lineage>
        <taxon>Eukaryota</taxon>
        <taxon>Viridiplantae</taxon>
        <taxon>Streptophyta</taxon>
        <taxon>Embryophyta</taxon>
        <taxon>Tracheophyta</taxon>
        <taxon>Spermatophyta</taxon>
        <taxon>Magnoliopsida</taxon>
        <taxon>Liliopsida</taxon>
        <taxon>Poales</taxon>
        <taxon>Poaceae</taxon>
        <taxon>BOP clade</taxon>
        <taxon>Oryzoideae</taxon>
        <taxon>Oryzeae</taxon>
        <taxon>Oryzinae</taxon>
        <taxon>Oryza</taxon>
    </lineage>
</organism>
<evidence type="ECO:0000256" key="6">
    <source>
        <dbReference type="ARBA" id="ARBA00023242"/>
    </source>
</evidence>
<dbReference type="PROSITE" id="PS50090">
    <property type="entry name" value="MYB_LIKE"/>
    <property type="match status" value="2"/>
</dbReference>
<proteinExistence type="predicted"/>
<evidence type="ECO:0000256" key="7">
    <source>
        <dbReference type="SAM" id="MobiDB-lite"/>
    </source>
</evidence>
<evidence type="ECO:0000313" key="10">
    <source>
        <dbReference type="EnsemblPlants" id="ORUFI01G04660.1"/>
    </source>
</evidence>
<dbReference type="GO" id="GO:0003677">
    <property type="term" value="F:DNA binding"/>
    <property type="evidence" value="ECO:0007669"/>
    <property type="project" value="UniProtKB-KW"/>
</dbReference>
<comment type="subcellular location">
    <subcellularLocation>
        <location evidence="1">Nucleus</location>
    </subcellularLocation>
</comment>
<dbReference type="Proteomes" id="UP000008022">
    <property type="component" value="Unassembled WGS sequence"/>
</dbReference>
<dbReference type="AlphaFoldDB" id="A0A0E0MRW7"/>
<keyword evidence="11" id="KW-1185">Reference proteome</keyword>
<dbReference type="OMA" id="GCCSEKK"/>
<evidence type="ECO:0000313" key="11">
    <source>
        <dbReference type="Proteomes" id="UP000008022"/>
    </source>
</evidence>
<dbReference type="SMART" id="SM00717">
    <property type="entry name" value="SANT"/>
    <property type="match status" value="2"/>
</dbReference>
<feature type="compositionally biased region" description="Low complexity" evidence="7">
    <location>
        <begin position="131"/>
        <end position="144"/>
    </location>
</feature>
<evidence type="ECO:0000259" key="8">
    <source>
        <dbReference type="PROSITE" id="PS50090"/>
    </source>
</evidence>
<dbReference type="InterPro" id="IPR051953">
    <property type="entry name" value="Plant_SW-associated_TFs"/>
</dbReference>
<dbReference type="eggNOG" id="KOG0048">
    <property type="taxonomic scope" value="Eukaryota"/>
</dbReference>
<dbReference type="STRING" id="4529.A0A0E0MRW7"/>
<sequence length="262" mass="27828">MIMGRAVEQQQGGCCSEKKKKLRKGLWSPEEDERLATHIARFGVSCWSSVPDLAGLQRCGKSCRLRWMNYLRPDLKRGRFSHHEEELILALHDKLGNSWSQIAARLPGRSDNEIKNFWNARLRKKLRQTESSSSATTAAGAAATGHRRGEADRSRPPPPASFNTFSHDDRTTPAPAAHIAAAAAVEAPAAMTTTGGAVGGGVLVDNSGGHRDAVAEAARGHVGSGDDDGFLAVLLGEYYLDAGGHGDGFSFLGGGGGGHVFS</sequence>
<dbReference type="EnsemblPlants" id="ORUFI01G04660.1">
    <property type="protein sequence ID" value="ORUFI01G04660.1"/>
    <property type="gene ID" value="ORUFI01G04660"/>
</dbReference>
<feature type="domain" description="Myb-like" evidence="8">
    <location>
        <begin position="72"/>
        <end position="122"/>
    </location>
</feature>
<evidence type="ECO:0000256" key="4">
    <source>
        <dbReference type="ARBA" id="ARBA00023125"/>
    </source>
</evidence>
<evidence type="ECO:0000256" key="3">
    <source>
        <dbReference type="ARBA" id="ARBA00023015"/>
    </source>
</evidence>
<keyword evidence="4" id="KW-0238">DNA-binding</keyword>
<dbReference type="InterPro" id="IPR017930">
    <property type="entry name" value="Myb_dom"/>
</dbReference>
<feature type="domain" description="HTH myb-type" evidence="9">
    <location>
        <begin position="72"/>
        <end position="126"/>
    </location>
</feature>
<keyword evidence="6" id="KW-0539">Nucleus</keyword>
<feature type="domain" description="HTH myb-type" evidence="9">
    <location>
        <begin position="19"/>
        <end position="71"/>
    </location>
</feature>
<keyword evidence="5" id="KW-0804">Transcription</keyword>
<dbReference type="InterPro" id="IPR001005">
    <property type="entry name" value="SANT/Myb"/>
</dbReference>
<protein>
    <submittedName>
        <fullName evidence="10">Uncharacterized protein</fullName>
    </submittedName>
</protein>
<dbReference type="Pfam" id="PF00249">
    <property type="entry name" value="Myb_DNA-binding"/>
    <property type="match status" value="2"/>
</dbReference>
<reference evidence="11" key="1">
    <citation type="submission" date="2013-06" db="EMBL/GenBank/DDBJ databases">
        <authorList>
            <person name="Zhao Q."/>
        </authorList>
    </citation>
    <scope>NUCLEOTIDE SEQUENCE</scope>
    <source>
        <strain evidence="11">cv. W1943</strain>
    </source>
</reference>
<name>A0A0E0MRW7_ORYRU</name>
<dbReference type="CDD" id="cd00167">
    <property type="entry name" value="SANT"/>
    <property type="match status" value="2"/>
</dbReference>
<evidence type="ECO:0000256" key="2">
    <source>
        <dbReference type="ARBA" id="ARBA00022737"/>
    </source>
</evidence>
<reference evidence="10" key="2">
    <citation type="submission" date="2015-06" db="UniProtKB">
        <authorList>
            <consortium name="EnsemblPlants"/>
        </authorList>
    </citation>
    <scope>IDENTIFICATION</scope>
</reference>
<dbReference type="GO" id="GO:0005634">
    <property type="term" value="C:nucleus"/>
    <property type="evidence" value="ECO:0007669"/>
    <property type="project" value="UniProtKB-SubCell"/>
</dbReference>
<keyword evidence="3" id="KW-0805">Transcription regulation</keyword>
<dbReference type="HOGENOM" id="CLU_028567_21_4_1"/>
<evidence type="ECO:0000259" key="9">
    <source>
        <dbReference type="PROSITE" id="PS51294"/>
    </source>
</evidence>
<dbReference type="Gene3D" id="1.10.10.60">
    <property type="entry name" value="Homeodomain-like"/>
    <property type="match status" value="2"/>
</dbReference>
<feature type="domain" description="Myb-like" evidence="8">
    <location>
        <begin position="19"/>
        <end position="71"/>
    </location>
</feature>
<evidence type="ECO:0000256" key="1">
    <source>
        <dbReference type="ARBA" id="ARBA00004123"/>
    </source>
</evidence>
<dbReference type="FunFam" id="1.10.10.60:FF:000158">
    <property type="entry name" value="MYB transcription factor"/>
    <property type="match status" value="1"/>
</dbReference>
<evidence type="ECO:0000256" key="5">
    <source>
        <dbReference type="ARBA" id="ARBA00023163"/>
    </source>
</evidence>
<feature type="region of interest" description="Disordered" evidence="7">
    <location>
        <begin position="125"/>
        <end position="172"/>
    </location>
</feature>
<dbReference type="PROSITE" id="PS51294">
    <property type="entry name" value="HTH_MYB"/>
    <property type="match status" value="2"/>
</dbReference>
<dbReference type="PANTHER" id="PTHR47997">
    <property type="entry name" value="MYB DOMAIN PROTEIN 55"/>
    <property type="match status" value="1"/>
</dbReference>
<dbReference type="PANTHER" id="PTHR47997:SF95">
    <property type="entry name" value="TRANSCRIPTION FACTOR MYB86"/>
    <property type="match status" value="1"/>
</dbReference>
<accession>A0A0E0MRW7</accession>
<dbReference type="Gramene" id="ORUFI01G04660.1">
    <property type="protein sequence ID" value="ORUFI01G04660.1"/>
    <property type="gene ID" value="ORUFI01G04660"/>
</dbReference>
<dbReference type="InterPro" id="IPR009057">
    <property type="entry name" value="Homeodomain-like_sf"/>
</dbReference>